<feature type="region of interest" description="Disordered" evidence="2">
    <location>
        <begin position="662"/>
        <end position="707"/>
    </location>
</feature>
<keyword evidence="1" id="KW-0175">Coiled coil</keyword>
<organism evidence="3 4">
    <name type="scientific">Suricata suricatta</name>
    <name type="common">Meerkat</name>
    <dbReference type="NCBI Taxonomy" id="37032"/>
    <lineage>
        <taxon>Eukaryota</taxon>
        <taxon>Metazoa</taxon>
        <taxon>Chordata</taxon>
        <taxon>Craniata</taxon>
        <taxon>Vertebrata</taxon>
        <taxon>Euteleostomi</taxon>
        <taxon>Mammalia</taxon>
        <taxon>Eutheria</taxon>
        <taxon>Laurasiatheria</taxon>
        <taxon>Carnivora</taxon>
        <taxon>Feliformia</taxon>
        <taxon>Herpestidae</taxon>
        <taxon>Suricata</taxon>
    </lineage>
</organism>
<evidence type="ECO:0000313" key="3">
    <source>
        <dbReference type="Ensembl" id="ENSSSUP00005006264.1"/>
    </source>
</evidence>
<evidence type="ECO:0000313" key="4">
    <source>
        <dbReference type="Proteomes" id="UP000472268"/>
    </source>
</evidence>
<feature type="compositionally biased region" description="Basic and acidic residues" evidence="2">
    <location>
        <begin position="73"/>
        <end position="88"/>
    </location>
</feature>
<dbReference type="Ensembl" id="ENSSSUT00005007242.1">
    <property type="protein sequence ID" value="ENSSSUP00005006264.1"/>
    <property type="gene ID" value="ENSSSUG00005004052.1"/>
</dbReference>
<dbReference type="AlphaFoldDB" id="A0A673TB96"/>
<feature type="compositionally biased region" description="Polar residues" evidence="2">
    <location>
        <begin position="54"/>
        <end position="68"/>
    </location>
</feature>
<evidence type="ECO:0000256" key="2">
    <source>
        <dbReference type="SAM" id="MobiDB-lite"/>
    </source>
</evidence>
<feature type="compositionally biased region" description="Polar residues" evidence="2">
    <location>
        <begin position="33"/>
        <end position="46"/>
    </location>
</feature>
<dbReference type="PANTHER" id="PTHR18911">
    <property type="entry name" value="CTCL TUMOR ANTIGEN HD-CL-01"/>
    <property type="match status" value="1"/>
</dbReference>
<feature type="coiled-coil region" evidence="1">
    <location>
        <begin position="722"/>
        <end position="749"/>
    </location>
</feature>
<accession>A0A673TB96</accession>
<reference evidence="3" key="3">
    <citation type="submission" date="2025-09" db="UniProtKB">
        <authorList>
            <consortium name="Ensembl"/>
        </authorList>
    </citation>
    <scope>IDENTIFICATION</scope>
</reference>
<feature type="region of interest" description="Disordered" evidence="2">
    <location>
        <begin position="27"/>
        <end position="111"/>
    </location>
</feature>
<dbReference type="PANTHER" id="PTHR18911:SF5">
    <property type="entry name" value="COILED-COIL DOMAIN-CONTAINING PROTEIN 186"/>
    <property type="match status" value="1"/>
</dbReference>
<keyword evidence="4" id="KW-1185">Reference proteome</keyword>
<reference evidence="3 4" key="1">
    <citation type="submission" date="2019-05" db="EMBL/GenBank/DDBJ databases">
        <title>A Chromosome-scale Meerkat (S. suricatta) Genome Assembly.</title>
        <authorList>
            <person name="Dudchenko O."/>
            <person name="Lieberman Aiden E."/>
            <person name="Tung J."/>
            <person name="Barreiro L.B."/>
            <person name="Clutton-Brock T.H."/>
        </authorList>
    </citation>
    <scope>NUCLEOTIDE SEQUENCE [LARGE SCALE GENOMIC DNA]</scope>
</reference>
<protein>
    <submittedName>
        <fullName evidence="3">Coiled-coil domain containing 186</fullName>
    </submittedName>
</protein>
<dbReference type="GO" id="GO:0099518">
    <property type="term" value="P:vesicle cytoskeletal trafficking"/>
    <property type="evidence" value="ECO:0007669"/>
    <property type="project" value="TreeGrafter"/>
</dbReference>
<feature type="compositionally biased region" description="Low complexity" evidence="2">
    <location>
        <begin position="675"/>
        <end position="691"/>
    </location>
</feature>
<reference evidence="3" key="2">
    <citation type="submission" date="2025-08" db="UniProtKB">
        <authorList>
            <consortium name="Ensembl"/>
        </authorList>
    </citation>
    <scope>IDENTIFICATION</scope>
</reference>
<dbReference type="Proteomes" id="UP000472268">
    <property type="component" value="Chromosome 2"/>
</dbReference>
<dbReference type="GO" id="GO:0005802">
    <property type="term" value="C:trans-Golgi network"/>
    <property type="evidence" value="ECO:0007669"/>
    <property type="project" value="TreeGrafter"/>
</dbReference>
<sequence>MSEAEHVASVSSDKSIGKTLELKEDSCNLLSGDDSSGLENESTLPSLNFDKTVCQPNEHSQTEAQENYIQDHGGGEESCAKTDLRPENSEQLANFPGGDFTEQASKTHETEQAVTQILAELRSSTFTEAANQKAYSESPYDTDCTKKLISKIKNVSASEDLLEEIESELLSTEFAEEHRVPNGMNKGEHALVMFEKCVQEKYLQQEHTIKKLIKENKKHQELILDICSEKDHLREELKKRTETEKQHMNTIKQANKKCEEARQEKEAMVMKYVRGEKESLDLRKEKEILERKLRDANKESEKNTSKIKQLSQEKGRLHQLYETKESETTRLTREIDKLKEDINSHVIKVKWAQNKLKAEMDSHKETKDKLKETTTKLTQAKEEADQIRKNCQDMIKTYQESEEIKSNELDAKLRVTKGELEKQMQEKSDQLEMHHAKIKELEDLKRTFKEGMDELRTLRTKVKCLEDERLRTEDELSKYKEIINRQKAEIQNLLDRVKIMDQIQEQHQRDKQEIENLKEEEESLNSLINDLQKDIEGSRKRESELLLFTEKLTSKNAQLQSESNSLQSQLDKLSCSESQLRSQCEQMKQTNTNLESRLLKEEELRKEEVQTLQAELASRQTEVKALSTQVEELKDELATQRRKHASSVKDLVKQLQQARRKLDQIENGNCDKEVSSMGSRSSSSGSLNARSSTEDRSPENTGSSVAVDNFPELDKAMLIERIVRLQKAHARKNEKIEFMEDHIKQLVDEIRKKTKIIQSYILREESGTLSSEASDFNKVHLSRRGGIMASLYTSHPADSGLTLELSLEINRKLQAVLEDTLLKNITLKENLQTLGTEIERLIKHQHELEQRTKKP</sequence>
<evidence type="ECO:0000256" key="1">
    <source>
        <dbReference type="SAM" id="Coils"/>
    </source>
</evidence>
<dbReference type="InterPro" id="IPR038830">
    <property type="entry name" value="CCDC186"/>
</dbReference>
<gene>
    <name evidence="3" type="primary">CCDC186</name>
</gene>
<dbReference type="GO" id="GO:0031267">
    <property type="term" value="F:small GTPase binding"/>
    <property type="evidence" value="ECO:0007669"/>
    <property type="project" value="TreeGrafter"/>
</dbReference>
<feature type="compositionally biased region" description="Basic and acidic residues" evidence="2">
    <location>
        <begin position="662"/>
        <end position="674"/>
    </location>
</feature>
<name>A0A673TB96_SURSU</name>
<proteinExistence type="predicted"/>